<dbReference type="GO" id="GO:0042026">
    <property type="term" value="P:protein refolding"/>
    <property type="evidence" value="ECO:0007669"/>
    <property type="project" value="UniProtKB-ARBA"/>
</dbReference>
<evidence type="ECO:0000256" key="8">
    <source>
        <dbReference type="ARBA" id="ARBA00037071"/>
    </source>
</evidence>
<comment type="similarity">
    <text evidence="3 10">Belongs to the FKBP-type PPIase family.</text>
</comment>
<evidence type="ECO:0000256" key="2">
    <source>
        <dbReference type="ARBA" id="ARBA00004496"/>
    </source>
</evidence>
<gene>
    <name evidence="12" type="ORF">F8C67_02610</name>
</gene>
<keyword evidence="7 9" id="KW-0413">Isomerase</keyword>
<dbReference type="GO" id="GO:0003755">
    <property type="term" value="F:peptidyl-prolyl cis-trans isomerase activity"/>
    <property type="evidence" value="ECO:0007669"/>
    <property type="project" value="UniProtKB-UniRule"/>
</dbReference>
<keyword evidence="6" id="KW-0143">Chaperone</keyword>
<evidence type="ECO:0000256" key="3">
    <source>
        <dbReference type="ARBA" id="ARBA00006577"/>
    </source>
</evidence>
<evidence type="ECO:0000313" key="12">
    <source>
        <dbReference type="EMBL" id="KAB2814652.1"/>
    </source>
</evidence>
<comment type="function">
    <text evidence="8">Also involved in hydrogenase metallocenter assembly, probably by participating in the nickel insertion step. This function in hydrogenase biosynthesis requires chaperone activity and the presence of the metal-binding domain, but not PPIase activity.</text>
</comment>
<keyword evidence="5 9" id="KW-0697">Rotamase</keyword>
<evidence type="ECO:0000256" key="6">
    <source>
        <dbReference type="ARBA" id="ARBA00023186"/>
    </source>
</evidence>
<proteinExistence type="inferred from homology"/>
<feature type="domain" description="PPIase FKBP-type" evidence="11">
    <location>
        <begin position="7"/>
        <end position="88"/>
    </location>
</feature>
<sequence>MSTVKANDKVRVHYTGKLNDGQIFDSSVDREPLEFTVGTGMMIPGFDKAVEGMEVNEKKTVTLKPEDAYGEVNKDLFHKVERSQLPEDLKPEVGQILVAGSPDGREMQVTVQEVEEETITIDANHPLAGKDLTFDIQIVEIL</sequence>
<comment type="caution">
    <text evidence="12">The sequence shown here is derived from an EMBL/GenBank/DDBJ whole genome shotgun (WGS) entry which is preliminary data.</text>
</comment>
<dbReference type="EC" id="5.2.1.8" evidence="10"/>
<reference evidence="12 13" key="1">
    <citation type="submission" date="2019-09" db="EMBL/GenBank/DDBJ databases">
        <title>Genomes of family Cryomorphaceae.</title>
        <authorList>
            <person name="Bowman J.P."/>
        </authorList>
    </citation>
    <scope>NUCLEOTIDE SEQUENCE [LARGE SCALE GENOMIC DNA]</scope>
    <source>
        <strain evidence="12 13">LMG 25704</strain>
    </source>
</reference>
<comment type="subcellular location">
    <subcellularLocation>
        <location evidence="2">Cytoplasm</location>
    </subcellularLocation>
</comment>
<dbReference type="OrthoDB" id="9808891at2"/>
<dbReference type="Pfam" id="PF00254">
    <property type="entry name" value="FKBP_C"/>
    <property type="match status" value="1"/>
</dbReference>
<keyword evidence="13" id="KW-1185">Reference proteome</keyword>
<dbReference type="Gene3D" id="3.10.50.40">
    <property type="match status" value="1"/>
</dbReference>
<dbReference type="PROSITE" id="PS50059">
    <property type="entry name" value="FKBP_PPIASE"/>
    <property type="match status" value="1"/>
</dbReference>
<dbReference type="EMBL" id="WBVO01000001">
    <property type="protein sequence ID" value="KAB2814652.1"/>
    <property type="molecule type" value="Genomic_DNA"/>
</dbReference>
<protein>
    <recommendedName>
        <fullName evidence="10">Peptidyl-prolyl cis-trans isomerase</fullName>
        <ecNumber evidence="10">5.2.1.8</ecNumber>
    </recommendedName>
</protein>
<name>A0A6N6RM70_9FLAO</name>
<dbReference type="InterPro" id="IPR001179">
    <property type="entry name" value="PPIase_FKBP_dom"/>
</dbReference>
<comment type="catalytic activity">
    <reaction evidence="1 9 10">
        <text>[protein]-peptidylproline (omega=180) = [protein]-peptidylproline (omega=0)</text>
        <dbReference type="Rhea" id="RHEA:16237"/>
        <dbReference type="Rhea" id="RHEA-COMP:10747"/>
        <dbReference type="Rhea" id="RHEA-COMP:10748"/>
        <dbReference type="ChEBI" id="CHEBI:83833"/>
        <dbReference type="ChEBI" id="CHEBI:83834"/>
        <dbReference type="EC" id="5.2.1.8"/>
    </reaction>
</comment>
<evidence type="ECO:0000256" key="9">
    <source>
        <dbReference type="PROSITE-ProRule" id="PRU00277"/>
    </source>
</evidence>
<evidence type="ECO:0000256" key="5">
    <source>
        <dbReference type="ARBA" id="ARBA00023110"/>
    </source>
</evidence>
<organism evidence="12 13">
    <name type="scientific">Phaeocystidibacter luteus</name>
    <dbReference type="NCBI Taxonomy" id="911197"/>
    <lineage>
        <taxon>Bacteria</taxon>
        <taxon>Pseudomonadati</taxon>
        <taxon>Bacteroidota</taxon>
        <taxon>Flavobacteriia</taxon>
        <taxon>Flavobacteriales</taxon>
        <taxon>Phaeocystidibacteraceae</taxon>
        <taxon>Phaeocystidibacter</taxon>
    </lineage>
</organism>
<dbReference type="GO" id="GO:0005737">
    <property type="term" value="C:cytoplasm"/>
    <property type="evidence" value="ECO:0007669"/>
    <property type="project" value="UniProtKB-SubCell"/>
</dbReference>
<keyword evidence="4" id="KW-0963">Cytoplasm</keyword>
<accession>A0A6N6RM70</accession>
<dbReference type="InterPro" id="IPR046357">
    <property type="entry name" value="PPIase_dom_sf"/>
</dbReference>
<evidence type="ECO:0000256" key="4">
    <source>
        <dbReference type="ARBA" id="ARBA00022490"/>
    </source>
</evidence>
<dbReference type="SUPFAM" id="SSF54534">
    <property type="entry name" value="FKBP-like"/>
    <property type="match status" value="1"/>
</dbReference>
<dbReference type="PANTHER" id="PTHR47861:SF3">
    <property type="entry name" value="FKBP-TYPE PEPTIDYL-PROLYL CIS-TRANS ISOMERASE SLYD"/>
    <property type="match status" value="1"/>
</dbReference>
<dbReference type="Proteomes" id="UP000468650">
    <property type="component" value="Unassembled WGS sequence"/>
</dbReference>
<evidence type="ECO:0000259" key="11">
    <source>
        <dbReference type="PROSITE" id="PS50059"/>
    </source>
</evidence>
<evidence type="ECO:0000313" key="13">
    <source>
        <dbReference type="Proteomes" id="UP000468650"/>
    </source>
</evidence>
<evidence type="ECO:0000256" key="7">
    <source>
        <dbReference type="ARBA" id="ARBA00023235"/>
    </source>
</evidence>
<dbReference type="PANTHER" id="PTHR47861">
    <property type="entry name" value="FKBP-TYPE PEPTIDYL-PROLYL CIS-TRANS ISOMERASE SLYD"/>
    <property type="match status" value="1"/>
</dbReference>
<dbReference type="RefSeq" id="WP_151666231.1">
    <property type="nucleotide sequence ID" value="NZ_WBVO01000001.1"/>
</dbReference>
<evidence type="ECO:0000256" key="10">
    <source>
        <dbReference type="RuleBase" id="RU003915"/>
    </source>
</evidence>
<dbReference type="AlphaFoldDB" id="A0A6N6RM70"/>
<evidence type="ECO:0000256" key="1">
    <source>
        <dbReference type="ARBA" id="ARBA00000971"/>
    </source>
</evidence>